<dbReference type="SUPFAM" id="SSF51206">
    <property type="entry name" value="cAMP-binding domain-like"/>
    <property type="match status" value="2"/>
</dbReference>
<dbReference type="InterPro" id="IPR036964">
    <property type="entry name" value="RASGEF_cat_dom_sf"/>
</dbReference>
<dbReference type="InterPro" id="IPR000591">
    <property type="entry name" value="DEP_dom"/>
</dbReference>
<keyword evidence="1 2" id="KW-0344">Guanine-nucleotide releasing factor</keyword>
<evidence type="ECO:0000259" key="4">
    <source>
        <dbReference type="PROSITE" id="PS50009"/>
    </source>
</evidence>
<dbReference type="RefSeq" id="XP_031560616.1">
    <property type="nucleotide sequence ID" value="XM_031704756.1"/>
</dbReference>
<evidence type="ECO:0000259" key="5">
    <source>
        <dbReference type="PROSITE" id="PS50042"/>
    </source>
</evidence>
<dbReference type="FunCoup" id="A0A6P8HZA1">
    <property type="interactions" value="1115"/>
</dbReference>
<dbReference type="Gene3D" id="1.10.8.1240">
    <property type="match status" value="1"/>
</dbReference>
<feature type="domain" description="Cyclic nucleotide-binding" evidence="5">
    <location>
        <begin position="33"/>
        <end position="136"/>
    </location>
</feature>
<organism evidence="8 9">
    <name type="scientific">Actinia tenebrosa</name>
    <name type="common">Australian red waratah sea anemone</name>
    <dbReference type="NCBI Taxonomy" id="6105"/>
    <lineage>
        <taxon>Eukaryota</taxon>
        <taxon>Metazoa</taxon>
        <taxon>Cnidaria</taxon>
        <taxon>Anthozoa</taxon>
        <taxon>Hexacorallia</taxon>
        <taxon>Actiniaria</taxon>
        <taxon>Actiniidae</taxon>
        <taxon>Actinia</taxon>
    </lineage>
</organism>
<name>A0A6P8HZA1_ACTTE</name>
<dbReference type="CDD" id="cd00155">
    <property type="entry name" value="RasGEF"/>
    <property type="match status" value="1"/>
</dbReference>
<evidence type="ECO:0000256" key="2">
    <source>
        <dbReference type="PROSITE-ProRule" id="PRU00168"/>
    </source>
</evidence>
<dbReference type="SMART" id="SM00147">
    <property type="entry name" value="RasGEF"/>
    <property type="match status" value="1"/>
</dbReference>
<dbReference type="Pfam" id="PF00617">
    <property type="entry name" value="RasGEF"/>
    <property type="match status" value="1"/>
</dbReference>
<dbReference type="PANTHER" id="PTHR23113:SF327">
    <property type="entry name" value="EXCHANGE PROTEIN DIRECTLY ACTIVATED BY CAMP, ISOFORM E"/>
    <property type="match status" value="1"/>
</dbReference>
<evidence type="ECO:0000313" key="9">
    <source>
        <dbReference type="RefSeq" id="XP_031560616.1"/>
    </source>
</evidence>
<dbReference type="SUPFAM" id="SSF54236">
    <property type="entry name" value="Ubiquitin-like"/>
    <property type="match status" value="1"/>
</dbReference>
<dbReference type="Pfam" id="PF00027">
    <property type="entry name" value="cNMP_binding"/>
    <property type="match status" value="2"/>
</dbReference>
<dbReference type="InterPro" id="IPR023578">
    <property type="entry name" value="Ras_GEF_dom_sf"/>
</dbReference>
<reference evidence="9" key="1">
    <citation type="submission" date="2025-08" db="UniProtKB">
        <authorList>
            <consortium name="RefSeq"/>
        </authorList>
    </citation>
    <scope>IDENTIFICATION</scope>
    <source>
        <tissue evidence="9">Tentacle</tissue>
    </source>
</reference>
<gene>
    <name evidence="9" type="primary">LOC116296698</name>
</gene>
<dbReference type="InterPro" id="IPR000595">
    <property type="entry name" value="cNMP-bd_dom"/>
</dbReference>
<feature type="compositionally biased region" description="Basic and acidic residues" evidence="3">
    <location>
        <begin position="168"/>
        <end position="179"/>
    </location>
</feature>
<dbReference type="CDD" id="cd00038">
    <property type="entry name" value="CAP_ED"/>
    <property type="match status" value="2"/>
</dbReference>
<evidence type="ECO:0000313" key="8">
    <source>
        <dbReference type="Proteomes" id="UP000515163"/>
    </source>
</evidence>
<dbReference type="Pfam" id="PF00610">
    <property type="entry name" value="DEP"/>
    <property type="match status" value="1"/>
</dbReference>
<dbReference type="SUPFAM" id="SSF48366">
    <property type="entry name" value="Ras GEF"/>
    <property type="match status" value="1"/>
</dbReference>
<dbReference type="Gene3D" id="2.60.120.10">
    <property type="entry name" value="Jelly Rolls"/>
    <property type="match status" value="2"/>
</dbReference>
<dbReference type="InterPro" id="IPR014710">
    <property type="entry name" value="RmlC-like_jellyroll"/>
</dbReference>
<dbReference type="AlphaFoldDB" id="A0A6P8HZA1"/>
<feature type="compositionally biased region" description="Polar residues" evidence="3">
    <location>
        <begin position="155"/>
        <end position="165"/>
    </location>
</feature>
<dbReference type="PROSITE" id="PS50042">
    <property type="entry name" value="CNMP_BINDING_3"/>
    <property type="match status" value="2"/>
</dbReference>
<dbReference type="InterPro" id="IPR018490">
    <property type="entry name" value="cNMP-bd_dom_sf"/>
</dbReference>
<dbReference type="InterPro" id="IPR008937">
    <property type="entry name" value="Ras-like_GEF"/>
</dbReference>
<dbReference type="SUPFAM" id="SSF46785">
    <property type="entry name" value="Winged helix' DNA-binding domain"/>
    <property type="match status" value="1"/>
</dbReference>
<dbReference type="InterPro" id="IPR036390">
    <property type="entry name" value="WH_DNA-bd_sf"/>
</dbReference>
<dbReference type="SMART" id="SM00229">
    <property type="entry name" value="RasGEFN"/>
    <property type="match status" value="1"/>
</dbReference>
<dbReference type="Gene3D" id="1.10.840.10">
    <property type="entry name" value="Ras guanine-nucleotide exchange factors catalytic domain"/>
    <property type="match status" value="1"/>
</dbReference>
<dbReference type="PROSITE" id="PS50186">
    <property type="entry name" value="DEP"/>
    <property type="match status" value="1"/>
</dbReference>
<feature type="domain" description="DEP" evidence="6">
    <location>
        <begin position="207"/>
        <end position="276"/>
    </location>
</feature>
<dbReference type="InterPro" id="IPR001895">
    <property type="entry name" value="RASGEF_cat_dom"/>
</dbReference>
<dbReference type="InParanoid" id="A0A6P8HZA1"/>
<feature type="domain" description="N-terminal Ras-GEF" evidence="7">
    <location>
        <begin position="482"/>
        <end position="622"/>
    </location>
</feature>
<dbReference type="InterPro" id="IPR029071">
    <property type="entry name" value="Ubiquitin-like_domsf"/>
</dbReference>
<dbReference type="OrthoDB" id="21144at2759"/>
<dbReference type="Gene3D" id="1.10.10.10">
    <property type="entry name" value="Winged helix-like DNA-binding domain superfamily/Winged helix DNA-binding domain"/>
    <property type="match status" value="1"/>
</dbReference>
<evidence type="ECO:0000259" key="7">
    <source>
        <dbReference type="PROSITE" id="PS50212"/>
    </source>
</evidence>
<dbReference type="SMART" id="SM00049">
    <property type="entry name" value="DEP"/>
    <property type="match status" value="1"/>
</dbReference>
<dbReference type="GO" id="GO:0005085">
    <property type="term" value="F:guanyl-nucleotide exchange factor activity"/>
    <property type="evidence" value="ECO:0007669"/>
    <property type="project" value="UniProtKB-KW"/>
</dbReference>
<keyword evidence="8" id="KW-1185">Reference proteome</keyword>
<dbReference type="InterPro" id="IPR000651">
    <property type="entry name" value="Ras-like_Gua-exchang_fac_N"/>
</dbReference>
<dbReference type="Gene3D" id="1.20.870.10">
    <property type="entry name" value="Son of sevenless (SoS) protein Chain: S domain 1"/>
    <property type="match status" value="1"/>
</dbReference>
<evidence type="ECO:0000259" key="6">
    <source>
        <dbReference type="PROSITE" id="PS50186"/>
    </source>
</evidence>
<dbReference type="GO" id="GO:0007265">
    <property type="term" value="P:Ras protein signal transduction"/>
    <property type="evidence" value="ECO:0007669"/>
    <property type="project" value="TreeGrafter"/>
</dbReference>
<feature type="domain" description="Ras-GEF" evidence="4">
    <location>
        <begin position="772"/>
        <end position="1009"/>
    </location>
</feature>
<protein>
    <submittedName>
        <fullName evidence="9">Rap guanine nucleotide exchange factor 4-like</fullName>
    </submittedName>
</protein>
<dbReference type="PROSITE" id="PS50009">
    <property type="entry name" value="RASGEF_CAT"/>
    <property type="match status" value="1"/>
</dbReference>
<sequence>MVADWIACLEQRPADRTGEDIDIVYARLKDMKIFERLHPTVLQQICYYGYYQDLEEGIVLFRQGDVGTNWYAILSGTVDVNVSQTGKIEDSVTICTLGPGKVFGESVLDDSPRNATVITSAHCELLMVAKKDFKTIWERSKQYLEGIIFLRTQTTATPNGTQEQDPSVPERSEKNEAKTTNKNSSHSLVHACLVFRRVMETTAPKLLRDRKYNMKEYPKCFVGSEAIDWLLKKSRLVHSRFHALSLWQALLEEGTLAHVTHEYDFRDKTLYYKFLVDEGDEEGYIPLEGEELEDEFEDVLIMLSNVGPDAMFRMALRKDPDKRTQEDLDVIYEELLHIKALSNLSTMVKKDLAAVFVLETCKKKGTMLFNQGDEGNSWYIILKGSVNVLVYGKGVVCQLRDGDDFGKLALVNDAPRTASIETCEDNCQFLKVDKDNFNRILRDVEVNTVRMKERGRDVLVLKQVKIRNHFSDRSPVAKTTQQKYSVMAGTPEKMIEHILEMRIDNKEENKTDSFLLEFLMSYPVFMTSEALCMELLTKYHGSVILDERKDSHDESKSQTSDRSIVVKKRVAQIVIQWHKLAKNLLVEDHSCFLLINDLMSALEADKLFDELNALKKDMNKKKEQDTEVADSQIISCRSLSFSVGFRVGNTNIFERTKRTAGKPISRDDYVIFKVFCADHTYTTVRLKYGDTAQKIVETAEERVLLGDDCVLCEVKSNSEIIPYKPDDMCVVTRLSVNGRLFVAPREHLDSLTPLSEQEGPEQGSFNILEMTSSREIAYHLTVYDYELFTSINIYELVYYTFGRERFDKITANLDLFLKRFNEVHYWVITEICLASQISKRVHLLKKFIKIATHCKEYRNWNSFFAIIMGLNNVAVSRLSQTWEKLPSKFKKMFEEFEASLDPSRNHRVYRLAIGKMKPPIIPFMALLMKDITFINEGNKTYFDDLVNFEKLRMITSTLHLIEYCRSKPFVGEAPPSIKNVNEIVTYVRTLRVNDNQRNLTQLSHRLEPRKS</sequence>
<evidence type="ECO:0000256" key="3">
    <source>
        <dbReference type="SAM" id="MobiDB-lite"/>
    </source>
</evidence>
<proteinExistence type="predicted"/>
<dbReference type="PANTHER" id="PTHR23113">
    <property type="entry name" value="GUANINE NUCLEOTIDE EXCHANGE FACTOR"/>
    <property type="match status" value="1"/>
</dbReference>
<dbReference type="SMART" id="SM00100">
    <property type="entry name" value="cNMP"/>
    <property type="match status" value="2"/>
</dbReference>
<evidence type="ECO:0000256" key="1">
    <source>
        <dbReference type="ARBA" id="ARBA00022658"/>
    </source>
</evidence>
<dbReference type="Pfam" id="PF00618">
    <property type="entry name" value="RasGEF_N"/>
    <property type="match status" value="1"/>
</dbReference>
<feature type="domain" description="Cyclic nucleotide-binding" evidence="5">
    <location>
        <begin position="340"/>
        <end position="441"/>
    </location>
</feature>
<dbReference type="KEGG" id="aten:116296698"/>
<dbReference type="Gene3D" id="3.10.20.90">
    <property type="entry name" value="Phosphatidylinositol 3-kinase Catalytic Subunit, Chain A, domain 1"/>
    <property type="match status" value="1"/>
</dbReference>
<dbReference type="Proteomes" id="UP000515163">
    <property type="component" value="Unplaced"/>
</dbReference>
<dbReference type="GeneID" id="116296698"/>
<dbReference type="InterPro" id="IPR036388">
    <property type="entry name" value="WH-like_DNA-bd_sf"/>
</dbReference>
<dbReference type="PROSITE" id="PS50212">
    <property type="entry name" value="RASGEF_NTER"/>
    <property type="match status" value="1"/>
</dbReference>
<accession>A0A6P8HZA1</accession>
<dbReference type="GO" id="GO:0005886">
    <property type="term" value="C:plasma membrane"/>
    <property type="evidence" value="ECO:0007669"/>
    <property type="project" value="TreeGrafter"/>
</dbReference>
<feature type="region of interest" description="Disordered" evidence="3">
    <location>
        <begin position="155"/>
        <end position="184"/>
    </location>
</feature>